<name>A0A1M7NCS0_9FIRM</name>
<dbReference type="STRING" id="1120996.SAMN02746066_04365"/>
<accession>A0A1M7NCS0</accession>
<evidence type="ECO:0000313" key="1">
    <source>
        <dbReference type="EMBL" id="SHN01342.1"/>
    </source>
</evidence>
<dbReference type="Gene3D" id="1.10.10.60">
    <property type="entry name" value="Homeodomain-like"/>
    <property type="match status" value="1"/>
</dbReference>
<reference evidence="1 2" key="1">
    <citation type="submission" date="2016-11" db="EMBL/GenBank/DDBJ databases">
        <authorList>
            <person name="Jaros S."/>
            <person name="Januszkiewicz K."/>
            <person name="Wedrychowicz H."/>
        </authorList>
    </citation>
    <scope>NUCLEOTIDE SEQUENCE [LARGE SCALE GENOMIC DNA]</scope>
    <source>
        <strain evidence="1 2">DSM 15930</strain>
    </source>
</reference>
<sequence>MIVRTRNQVDLEELKRLYDDGYSHHELCGYFHVSTDSLSQILKENGFKRKQRKGRPRKALVEKFKPMKPTRKPRDREYACPVCGKIFYDYVGSVADKWPYQRCINNRERKICTWSCTVKYDKLTEGVKNDAN</sequence>
<organism evidence="1 2">
    <name type="scientific">Anaerosporobacter mobilis DSM 15930</name>
    <dbReference type="NCBI Taxonomy" id="1120996"/>
    <lineage>
        <taxon>Bacteria</taxon>
        <taxon>Bacillati</taxon>
        <taxon>Bacillota</taxon>
        <taxon>Clostridia</taxon>
        <taxon>Lachnospirales</taxon>
        <taxon>Lachnospiraceae</taxon>
        <taxon>Anaerosporobacter</taxon>
    </lineage>
</organism>
<dbReference type="Proteomes" id="UP000184038">
    <property type="component" value="Unassembled WGS sequence"/>
</dbReference>
<protein>
    <submittedName>
        <fullName evidence="1">Uncharacterized protein</fullName>
    </submittedName>
</protein>
<dbReference type="EMBL" id="FRCP01000027">
    <property type="protein sequence ID" value="SHN01342.1"/>
    <property type="molecule type" value="Genomic_DNA"/>
</dbReference>
<evidence type="ECO:0000313" key="2">
    <source>
        <dbReference type="Proteomes" id="UP000184038"/>
    </source>
</evidence>
<proteinExistence type="predicted"/>
<keyword evidence="2" id="KW-1185">Reference proteome</keyword>
<gene>
    <name evidence="1" type="ORF">SAMN02746066_04365</name>
</gene>
<dbReference type="AlphaFoldDB" id="A0A1M7NCS0"/>